<evidence type="ECO:0000256" key="1">
    <source>
        <dbReference type="SAM" id="MobiDB-lite"/>
    </source>
</evidence>
<organism evidence="2">
    <name type="scientific">uncultured Caudovirales phage</name>
    <dbReference type="NCBI Taxonomy" id="2100421"/>
    <lineage>
        <taxon>Viruses</taxon>
        <taxon>Duplodnaviria</taxon>
        <taxon>Heunggongvirae</taxon>
        <taxon>Uroviricota</taxon>
        <taxon>Caudoviricetes</taxon>
        <taxon>Peduoviridae</taxon>
        <taxon>Maltschvirus</taxon>
        <taxon>Maltschvirus maltsch</taxon>
    </lineage>
</organism>
<reference evidence="2" key="1">
    <citation type="submission" date="2020-05" db="EMBL/GenBank/DDBJ databases">
        <authorList>
            <person name="Chiriac C."/>
            <person name="Salcher M."/>
            <person name="Ghai R."/>
            <person name="Kavagutti S V."/>
        </authorList>
    </citation>
    <scope>NUCLEOTIDE SEQUENCE</scope>
</reference>
<protein>
    <submittedName>
        <fullName evidence="2">Uncharacterized protein</fullName>
    </submittedName>
</protein>
<proteinExistence type="predicted"/>
<sequence>MADIQLLLEAEKRGLLPPDKVALLTEARSRGLIAGGEQPQTGAQPSPLVGEAPTSQAPAKEPSLLERFKEKQNRSWGDVAGSAAVNIIPSTGNLIGSVAQSVLHPIDTASNLANLVVGAGEAGAGKIAAAINPEWTSPPSQREQMAGQVGDFYKQRYGSSEGFKNALATDPAGVAADAATVLSGGAGAASKLGMAKTGQILSKAASVVDPLANTVRAANAVTQGVKGVSKNILGMTTGAGGAAIEQAFKSGKEGGKGAELFRENLRGNVPISDVLDVAKQDLAAMNAAKSAEYRANMAAVTTDKSVLNFNGIDKSVSNATDKVMFGTQVKNVKAENALNEIKTEIATWKSLTPSQYHTPEGLDALKQKIGGIVESIPFEEKTARMVASDVYNSIKGEITKQAPTYAKTMKEYSDATDKIKEIERALSLGQKASAETSMRKLQSLMRNNVNTNYGGRVQMAKQLEQVGGGEIMPALAGQALSSITPRGLQSASTIPASMLAYGAGGIPLASASALAGSPRLMGEAAYYAGKLAGGKNKLADLVNKVPNKRVAANLLYQAQQPK</sequence>
<dbReference type="EMBL" id="LR797111">
    <property type="protein sequence ID" value="CAB4187306.1"/>
    <property type="molecule type" value="Genomic_DNA"/>
</dbReference>
<name>A0A6J5QXZ3_9CAUD</name>
<gene>
    <name evidence="2" type="ORF">UFOVP1155_16</name>
</gene>
<accession>A0A6J5QXZ3</accession>
<evidence type="ECO:0000313" key="2">
    <source>
        <dbReference type="EMBL" id="CAB4187306.1"/>
    </source>
</evidence>
<feature type="region of interest" description="Disordered" evidence="1">
    <location>
        <begin position="32"/>
        <end position="60"/>
    </location>
</feature>